<dbReference type="Gene3D" id="2.60.40.820">
    <property type="entry name" value="Transcription factor, T-box"/>
    <property type="match status" value="1"/>
</dbReference>
<gene>
    <name evidence="9" type="primary">TBX6L</name>
    <name evidence="9" type="ORF">E2C01_032191</name>
</gene>
<feature type="region of interest" description="Disordered" evidence="7">
    <location>
        <begin position="658"/>
        <end position="680"/>
    </location>
</feature>
<evidence type="ECO:0000256" key="6">
    <source>
        <dbReference type="PROSITE-ProRule" id="PRU00201"/>
    </source>
</evidence>
<evidence type="ECO:0000313" key="10">
    <source>
        <dbReference type="Proteomes" id="UP000324222"/>
    </source>
</evidence>
<dbReference type="PANTHER" id="PTHR11267:SF204">
    <property type="entry name" value="SPADETAIL"/>
    <property type="match status" value="1"/>
</dbReference>
<dbReference type="SUPFAM" id="SSF49417">
    <property type="entry name" value="p53-like transcription factors"/>
    <property type="match status" value="1"/>
</dbReference>
<feature type="compositionally biased region" description="Basic and acidic residues" evidence="7">
    <location>
        <begin position="457"/>
        <end position="475"/>
    </location>
</feature>
<dbReference type="PROSITE" id="PS01264">
    <property type="entry name" value="TBOX_2"/>
    <property type="match status" value="1"/>
</dbReference>
<comment type="caution">
    <text evidence="6">Lacks conserved residue(s) required for the propagation of feature annotation.</text>
</comment>
<dbReference type="PANTHER" id="PTHR11267">
    <property type="entry name" value="T-BOX PROTEIN-RELATED"/>
    <property type="match status" value="1"/>
</dbReference>
<feature type="compositionally biased region" description="Pro residues" evidence="7">
    <location>
        <begin position="478"/>
        <end position="491"/>
    </location>
</feature>
<dbReference type="InterPro" id="IPR036960">
    <property type="entry name" value="T-box_sf"/>
</dbReference>
<evidence type="ECO:0000259" key="8">
    <source>
        <dbReference type="PROSITE" id="PS50252"/>
    </source>
</evidence>
<name>A0A5B7EUR2_PORTR</name>
<keyword evidence="5 6" id="KW-0539">Nucleus</keyword>
<dbReference type="GO" id="GO:0001708">
    <property type="term" value="P:cell fate specification"/>
    <property type="evidence" value="ECO:0007669"/>
    <property type="project" value="TreeGrafter"/>
</dbReference>
<feature type="domain" description="T-box" evidence="8">
    <location>
        <begin position="242"/>
        <end position="402"/>
    </location>
</feature>
<evidence type="ECO:0000256" key="1">
    <source>
        <dbReference type="ARBA" id="ARBA00004123"/>
    </source>
</evidence>
<keyword evidence="4" id="KW-0804">Transcription</keyword>
<dbReference type="InterPro" id="IPR018186">
    <property type="entry name" value="TF_T-box_CS"/>
</dbReference>
<dbReference type="GO" id="GO:0045893">
    <property type="term" value="P:positive regulation of DNA-templated transcription"/>
    <property type="evidence" value="ECO:0007669"/>
    <property type="project" value="InterPro"/>
</dbReference>
<dbReference type="SMART" id="SM00425">
    <property type="entry name" value="TBOX"/>
    <property type="match status" value="1"/>
</dbReference>
<evidence type="ECO:0000313" key="9">
    <source>
        <dbReference type="EMBL" id="MPC38680.1"/>
    </source>
</evidence>
<keyword evidence="3 6" id="KW-0238">DNA-binding</keyword>
<feature type="compositionally biased region" description="Pro residues" evidence="7">
    <location>
        <begin position="1"/>
        <end position="10"/>
    </location>
</feature>
<dbReference type="GO" id="GO:0000785">
    <property type="term" value="C:chromatin"/>
    <property type="evidence" value="ECO:0007669"/>
    <property type="project" value="TreeGrafter"/>
</dbReference>
<comment type="caution">
    <text evidence="9">The sequence shown here is derived from an EMBL/GenBank/DDBJ whole genome shotgun (WGS) entry which is preliminary data.</text>
</comment>
<dbReference type="InterPro" id="IPR046360">
    <property type="entry name" value="T-box_DNA-bd"/>
</dbReference>
<feature type="region of interest" description="Disordered" evidence="7">
    <location>
        <begin position="395"/>
        <end position="497"/>
    </location>
</feature>
<dbReference type="OrthoDB" id="7442607at2759"/>
<dbReference type="PRINTS" id="PR00937">
    <property type="entry name" value="TBOX"/>
</dbReference>
<keyword evidence="10" id="KW-1185">Reference proteome</keyword>
<feature type="region of interest" description="Disordered" evidence="7">
    <location>
        <begin position="515"/>
        <end position="539"/>
    </location>
</feature>
<accession>A0A5B7EUR2</accession>
<sequence>MPRPTAPGPAPFSTRERHAPPTHLPSRRSVAGAGGESACRRDSEAVEPSAVYQWREGTLGAECRRFNMYEEELLYLRSRGMAPAGPLGLHPYLGGGLPANLTDHLEKYRLGFHGGLPPQSPFAHGLSADYLKPPVHCGGFPAPGLPGGKPDPRIKARPGRRGSGAAAAAACRARRVVEAVWRCGVECGWRGDLVTMGGSVGGGSSGRRSSTRPAQVFSAALHAAPHARTFPTPGHRDPRLNVCSSRRRMFPTVKMSVSGLEPNTKYFVLMDIVPADDSRYKFQGKEWVVAGKAEPHMPGRLYIHPDSPASGAQWMRHPISFQKLKLTNNNLDQQGHIILNSMHKYQPRIHIAAAPDIVSLHWAIFNTFTFPQTSFTAVTAYQNERITQLKIDNNPFAKGFRENGQLRSKKRSGGTSPSSSEITTSPEKTPDADDATTLDKRARLNSVDSGDLDVSDIDERPASSMSVEKDEKVDVESPPTPPPPFLPPPPQIIKTEGEDTAPSLVSPLVSAASMMAATPSDSRKTHTESPLPPEPRPHDVSMLSPAVPRPCLPSPTYSTGLPGGLPPSMPGGSLPYPYLYYSHMMSPYLLSRAPGLPAPPLDKDAGAARDLCPPICEGRRGATRAAQVTLRLIPARGAHSSPSTRHCHRQLTARPHVFSSVSSSSRRCRRHRGVMPAQPR</sequence>
<reference evidence="9 10" key="1">
    <citation type="submission" date="2019-05" db="EMBL/GenBank/DDBJ databases">
        <title>Another draft genome of Portunus trituberculatus and its Hox gene families provides insights of decapod evolution.</title>
        <authorList>
            <person name="Jeong J.-H."/>
            <person name="Song I."/>
            <person name="Kim S."/>
            <person name="Choi T."/>
            <person name="Kim D."/>
            <person name="Ryu S."/>
            <person name="Kim W."/>
        </authorList>
    </citation>
    <scope>NUCLEOTIDE SEQUENCE [LARGE SCALE GENOMIC DNA]</scope>
    <source>
        <tissue evidence="9">Muscle</tissue>
    </source>
</reference>
<dbReference type="PROSITE" id="PS50252">
    <property type="entry name" value="TBOX_3"/>
    <property type="match status" value="1"/>
</dbReference>
<dbReference type="GO" id="GO:0005634">
    <property type="term" value="C:nucleus"/>
    <property type="evidence" value="ECO:0007669"/>
    <property type="project" value="UniProtKB-SubCell"/>
</dbReference>
<organism evidence="9 10">
    <name type="scientific">Portunus trituberculatus</name>
    <name type="common">Swimming crab</name>
    <name type="synonym">Neptunus trituberculatus</name>
    <dbReference type="NCBI Taxonomy" id="210409"/>
    <lineage>
        <taxon>Eukaryota</taxon>
        <taxon>Metazoa</taxon>
        <taxon>Ecdysozoa</taxon>
        <taxon>Arthropoda</taxon>
        <taxon>Crustacea</taxon>
        <taxon>Multicrustacea</taxon>
        <taxon>Malacostraca</taxon>
        <taxon>Eumalacostraca</taxon>
        <taxon>Eucarida</taxon>
        <taxon>Decapoda</taxon>
        <taxon>Pleocyemata</taxon>
        <taxon>Brachyura</taxon>
        <taxon>Eubrachyura</taxon>
        <taxon>Portunoidea</taxon>
        <taxon>Portunidae</taxon>
        <taxon>Portuninae</taxon>
        <taxon>Portunus</taxon>
    </lineage>
</organism>
<dbReference type="GO" id="GO:0000978">
    <property type="term" value="F:RNA polymerase II cis-regulatory region sequence-specific DNA binding"/>
    <property type="evidence" value="ECO:0007669"/>
    <property type="project" value="InterPro"/>
</dbReference>
<dbReference type="InterPro" id="IPR001699">
    <property type="entry name" value="TF_T-box"/>
</dbReference>
<evidence type="ECO:0000256" key="4">
    <source>
        <dbReference type="ARBA" id="ARBA00023163"/>
    </source>
</evidence>
<dbReference type="GO" id="GO:0000981">
    <property type="term" value="F:DNA-binding transcription factor activity, RNA polymerase II-specific"/>
    <property type="evidence" value="ECO:0007669"/>
    <property type="project" value="TreeGrafter"/>
</dbReference>
<keyword evidence="2" id="KW-0805">Transcription regulation</keyword>
<dbReference type="FunFam" id="2.60.40.820:FF:000007">
    <property type="entry name" value="T-box transcription factor"/>
    <property type="match status" value="1"/>
</dbReference>
<dbReference type="AlphaFoldDB" id="A0A5B7EUR2"/>
<protein>
    <submittedName>
        <fullName evidence="9">T-box-containing protein TBX6L</fullName>
    </submittedName>
</protein>
<dbReference type="InterPro" id="IPR008967">
    <property type="entry name" value="p53-like_TF_DNA-bd_sf"/>
</dbReference>
<dbReference type="Pfam" id="PF00907">
    <property type="entry name" value="T-box"/>
    <property type="match status" value="1"/>
</dbReference>
<evidence type="ECO:0000256" key="3">
    <source>
        <dbReference type="ARBA" id="ARBA00023125"/>
    </source>
</evidence>
<feature type="compositionally biased region" description="Low complexity" evidence="7">
    <location>
        <begin position="413"/>
        <end position="427"/>
    </location>
</feature>
<evidence type="ECO:0000256" key="7">
    <source>
        <dbReference type="SAM" id="MobiDB-lite"/>
    </source>
</evidence>
<evidence type="ECO:0000256" key="5">
    <source>
        <dbReference type="ARBA" id="ARBA00023242"/>
    </source>
</evidence>
<comment type="subcellular location">
    <subcellularLocation>
        <location evidence="1 6">Nucleus</location>
    </subcellularLocation>
</comment>
<dbReference type="EMBL" id="VSRR010004138">
    <property type="protein sequence ID" value="MPC38680.1"/>
    <property type="molecule type" value="Genomic_DNA"/>
</dbReference>
<dbReference type="Proteomes" id="UP000324222">
    <property type="component" value="Unassembled WGS sequence"/>
</dbReference>
<evidence type="ECO:0000256" key="2">
    <source>
        <dbReference type="ARBA" id="ARBA00023015"/>
    </source>
</evidence>
<proteinExistence type="predicted"/>
<feature type="region of interest" description="Disordered" evidence="7">
    <location>
        <begin position="1"/>
        <end position="46"/>
    </location>
</feature>